<proteinExistence type="predicted"/>
<accession>A0ACB8BTE2</accession>
<name>A0ACB8BTE2_9AGAM</name>
<dbReference type="Proteomes" id="UP000790709">
    <property type="component" value="Unassembled WGS sequence"/>
</dbReference>
<dbReference type="EMBL" id="MU266354">
    <property type="protein sequence ID" value="KAH7928321.1"/>
    <property type="molecule type" value="Genomic_DNA"/>
</dbReference>
<evidence type="ECO:0000313" key="2">
    <source>
        <dbReference type="Proteomes" id="UP000790709"/>
    </source>
</evidence>
<organism evidence="1 2">
    <name type="scientific">Leucogyrophana mollusca</name>
    <dbReference type="NCBI Taxonomy" id="85980"/>
    <lineage>
        <taxon>Eukaryota</taxon>
        <taxon>Fungi</taxon>
        <taxon>Dikarya</taxon>
        <taxon>Basidiomycota</taxon>
        <taxon>Agaricomycotina</taxon>
        <taxon>Agaricomycetes</taxon>
        <taxon>Agaricomycetidae</taxon>
        <taxon>Boletales</taxon>
        <taxon>Boletales incertae sedis</taxon>
        <taxon>Leucogyrophana</taxon>
    </lineage>
</organism>
<sequence>MVALPVRSLAILALSLAVRTWASPTGSSASAPIVDLGYASYQGSLDPTTNVTTFKGIRYAAPPLGDLRFAAPQPPTTESGVQPATENPAMCYQGPYGNNNTAPVSVYGFNKRATPVQATSEDCLFLNVFLPGEMPAEPVSGGGLPVVFWIHGGGYDSGSAAAYNGTDLIMEAHGGVIVVATQYRLGAFGFLAGNEVKAGGATNIGILDQRYALEWVQKNIATFGGDASKVTIWGQSAGAGSVLQHLVANGGNTQPPLFAAAITSSTFLPSQYNYNDRVPQLIYDELVAQTGCSSSSDTLACLRTVNATAIETANEYIASSAFFGSYVWVPVVDGTLITERPSLTMASGQVNGDYFLAFGNTFEGTDFVNQNETLTVTDYVAQLFPDLPLEQVEEAAYLYQDLGTPLQQADYIMGESIFVCPTYFILEPFAGRSWKGIFAIPPGLHGDDVAYYFDDVPPPYNNTQFLTAFDETFMSFAMYHNPNIKFDPTNITPYWNEYYIGQSEMLFNTTEAFVPEVVPVTTDQGLLDRCAYVVLAFTSGGRC</sequence>
<protein>
    <submittedName>
        <fullName evidence="1">Alpha/beta-hydrolase</fullName>
    </submittedName>
</protein>
<gene>
    <name evidence="1" type="ORF">BV22DRAFT_1126612</name>
</gene>
<reference evidence="1" key="1">
    <citation type="journal article" date="2021" name="New Phytol.">
        <title>Evolutionary innovations through gain and loss of genes in the ectomycorrhizal Boletales.</title>
        <authorList>
            <person name="Wu G."/>
            <person name="Miyauchi S."/>
            <person name="Morin E."/>
            <person name="Kuo A."/>
            <person name="Drula E."/>
            <person name="Varga T."/>
            <person name="Kohler A."/>
            <person name="Feng B."/>
            <person name="Cao Y."/>
            <person name="Lipzen A."/>
            <person name="Daum C."/>
            <person name="Hundley H."/>
            <person name="Pangilinan J."/>
            <person name="Johnson J."/>
            <person name="Barry K."/>
            <person name="LaButti K."/>
            <person name="Ng V."/>
            <person name="Ahrendt S."/>
            <person name="Min B."/>
            <person name="Choi I.G."/>
            <person name="Park H."/>
            <person name="Plett J.M."/>
            <person name="Magnuson J."/>
            <person name="Spatafora J.W."/>
            <person name="Nagy L.G."/>
            <person name="Henrissat B."/>
            <person name="Grigoriev I.V."/>
            <person name="Yang Z.L."/>
            <person name="Xu J."/>
            <person name="Martin F.M."/>
        </authorList>
    </citation>
    <scope>NUCLEOTIDE SEQUENCE</scope>
    <source>
        <strain evidence="1">KUC20120723A-06</strain>
    </source>
</reference>
<comment type="caution">
    <text evidence="1">The sequence shown here is derived from an EMBL/GenBank/DDBJ whole genome shotgun (WGS) entry which is preliminary data.</text>
</comment>
<evidence type="ECO:0000313" key="1">
    <source>
        <dbReference type="EMBL" id="KAH7928321.1"/>
    </source>
</evidence>
<keyword evidence="2" id="KW-1185">Reference proteome</keyword>